<dbReference type="Proteomes" id="UP000191931">
    <property type="component" value="Unassembled WGS sequence"/>
</dbReference>
<dbReference type="PROSITE" id="PS50880">
    <property type="entry name" value="TOPRIM"/>
    <property type="match status" value="1"/>
</dbReference>
<dbReference type="OrthoDB" id="9779073at2"/>
<gene>
    <name evidence="2" type="ORF">MTBBW1_1670059</name>
</gene>
<evidence type="ECO:0000313" key="2">
    <source>
        <dbReference type="EMBL" id="SLM29043.1"/>
    </source>
</evidence>
<dbReference type="GO" id="GO:0005829">
    <property type="term" value="C:cytosol"/>
    <property type="evidence" value="ECO:0007669"/>
    <property type="project" value="TreeGrafter"/>
</dbReference>
<dbReference type="InterPro" id="IPR003593">
    <property type="entry name" value="AAA+_ATPase"/>
</dbReference>
<dbReference type="InterPro" id="IPR006171">
    <property type="entry name" value="TOPRIM_dom"/>
</dbReference>
<dbReference type="GO" id="GO:0009898">
    <property type="term" value="C:cytoplasmic side of plasma membrane"/>
    <property type="evidence" value="ECO:0007669"/>
    <property type="project" value="TreeGrafter"/>
</dbReference>
<organism evidence="2 3">
    <name type="scientific">Desulfamplus magnetovallimortis</name>
    <dbReference type="NCBI Taxonomy" id="1246637"/>
    <lineage>
        <taxon>Bacteria</taxon>
        <taxon>Pseudomonadati</taxon>
        <taxon>Thermodesulfobacteriota</taxon>
        <taxon>Desulfobacteria</taxon>
        <taxon>Desulfobacterales</taxon>
        <taxon>Desulfobacteraceae</taxon>
        <taxon>Desulfamplus</taxon>
    </lineage>
</organism>
<dbReference type="PANTHER" id="PTHR43384">
    <property type="entry name" value="SEPTUM SITE-DETERMINING PROTEIN MIND HOMOLOG, CHLOROPLASTIC-RELATED"/>
    <property type="match status" value="1"/>
</dbReference>
<dbReference type="PANTHER" id="PTHR43384:SF7">
    <property type="entry name" value="CARBON-MONOXIDE DEHYDROGENASE ACCESSORY PROTEIN"/>
    <property type="match status" value="1"/>
</dbReference>
<sequence>MSKIIALAGKGGVGKTTVASLVLRYLSKRGHSPILAVDADPNSNLGETLGMNVEKTVGDIRENFMKDPQGVPSGMDKIVYLEMLMNQVLMERKEFDLLVMGRQEGQGCYCMVNNILNRFTEELEKNYKYLLVDNEAGMEHLSRRTSGKVDMLLLVTDYALRGLRAVGRIHSMLGDLKLTVGNVGLVVNRAPEKLGITFMDEVTKIGIPVVASIPSDDSLLEFDMDRRSLIELPDDSPAVTSVDLMMEKVLSTINSGTKAP</sequence>
<dbReference type="GO" id="GO:0016887">
    <property type="term" value="F:ATP hydrolysis activity"/>
    <property type="evidence" value="ECO:0007669"/>
    <property type="project" value="TreeGrafter"/>
</dbReference>
<dbReference type="GO" id="GO:0005524">
    <property type="term" value="F:ATP binding"/>
    <property type="evidence" value="ECO:0007669"/>
    <property type="project" value="TreeGrafter"/>
</dbReference>
<protein>
    <recommendedName>
        <fullName evidence="1">Toprim domain-containing protein</fullName>
    </recommendedName>
</protein>
<dbReference type="RefSeq" id="WP_080805685.1">
    <property type="nucleotide sequence ID" value="NZ_LT828551.1"/>
</dbReference>
<feature type="domain" description="Toprim" evidence="1">
    <location>
        <begin position="1"/>
        <end position="72"/>
    </location>
</feature>
<dbReference type="InterPro" id="IPR002586">
    <property type="entry name" value="CobQ/CobB/MinD/ParA_Nub-bd_dom"/>
</dbReference>
<dbReference type="InterPro" id="IPR014433">
    <property type="entry name" value="CooC"/>
</dbReference>
<dbReference type="GO" id="GO:0051782">
    <property type="term" value="P:negative regulation of cell division"/>
    <property type="evidence" value="ECO:0007669"/>
    <property type="project" value="TreeGrafter"/>
</dbReference>
<dbReference type="AlphaFoldDB" id="A0A1W1H9B5"/>
<dbReference type="PIRSF" id="PIRSF005647">
    <property type="entry name" value="CooC"/>
    <property type="match status" value="1"/>
</dbReference>
<dbReference type="Pfam" id="PF01656">
    <property type="entry name" value="CbiA"/>
    <property type="match status" value="1"/>
</dbReference>
<dbReference type="STRING" id="1246637.MTBBW1_1670059"/>
<reference evidence="2 3" key="1">
    <citation type="submission" date="2017-03" db="EMBL/GenBank/DDBJ databases">
        <authorList>
            <person name="Afonso C.L."/>
            <person name="Miller P.J."/>
            <person name="Scott M.A."/>
            <person name="Spackman E."/>
            <person name="Goraichik I."/>
            <person name="Dimitrov K.M."/>
            <person name="Suarez D.L."/>
            <person name="Swayne D.E."/>
        </authorList>
    </citation>
    <scope>NUCLEOTIDE SEQUENCE [LARGE SCALE GENOMIC DNA]</scope>
    <source>
        <strain evidence="2">PRJEB14757</strain>
    </source>
</reference>
<dbReference type="InterPro" id="IPR050625">
    <property type="entry name" value="ParA/MinD_ATPase"/>
</dbReference>
<proteinExistence type="predicted"/>
<dbReference type="SUPFAM" id="SSF52540">
    <property type="entry name" value="P-loop containing nucleoside triphosphate hydrolases"/>
    <property type="match status" value="1"/>
</dbReference>
<dbReference type="InterPro" id="IPR027417">
    <property type="entry name" value="P-loop_NTPase"/>
</dbReference>
<evidence type="ECO:0000313" key="3">
    <source>
        <dbReference type="Proteomes" id="UP000191931"/>
    </source>
</evidence>
<keyword evidence="3" id="KW-1185">Reference proteome</keyword>
<dbReference type="Gene3D" id="3.40.50.300">
    <property type="entry name" value="P-loop containing nucleotide triphosphate hydrolases"/>
    <property type="match status" value="1"/>
</dbReference>
<dbReference type="EMBL" id="FWEV01000076">
    <property type="protein sequence ID" value="SLM29043.1"/>
    <property type="molecule type" value="Genomic_DNA"/>
</dbReference>
<evidence type="ECO:0000259" key="1">
    <source>
        <dbReference type="PROSITE" id="PS50880"/>
    </source>
</evidence>
<accession>A0A1W1H9B5</accession>
<dbReference type="SMART" id="SM00382">
    <property type="entry name" value="AAA"/>
    <property type="match status" value="1"/>
</dbReference>
<name>A0A1W1H9B5_9BACT</name>